<organism evidence="2 3">
    <name type="scientific">Romeriopsis navalis LEGE 11480</name>
    <dbReference type="NCBI Taxonomy" id="2777977"/>
    <lineage>
        <taxon>Bacteria</taxon>
        <taxon>Bacillati</taxon>
        <taxon>Cyanobacteriota</taxon>
        <taxon>Cyanophyceae</taxon>
        <taxon>Leptolyngbyales</taxon>
        <taxon>Leptolyngbyaceae</taxon>
        <taxon>Romeriopsis</taxon>
        <taxon>Romeriopsis navalis</taxon>
    </lineage>
</organism>
<dbReference type="EMBL" id="JADEXQ010000143">
    <property type="protein sequence ID" value="MBE9033022.1"/>
    <property type="molecule type" value="Genomic_DNA"/>
</dbReference>
<proteinExistence type="predicted"/>
<evidence type="ECO:0000313" key="3">
    <source>
        <dbReference type="Proteomes" id="UP000625316"/>
    </source>
</evidence>
<sequence length="81" mass="9074">MNTIEMPRRDRKLRLDERIVEGLEAHAKEQDTSFNALCESILFMYAKSVGRLPLDAEPLGETRGGKRPGSGKPKKTESSDN</sequence>
<name>A0A928VV06_9CYAN</name>
<dbReference type="AlphaFoldDB" id="A0A928VV06"/>
<keyword evidence="3" id="KW-1185">Reference proteome</keyword>
<feature type="region of interest" description="Disordered" evidence="1">
    <location>
        <begin position="53"/>
        <end position="81"/>
    </location>
</feature>
<protein>
    <submittedName>
        <fullName evidence="2">Uncharacterized protein</fullName>
    </submittedName>
</protein>
<dbReference type="Proteomes" id="UP000625316">
    <property type="component" value="Unassembled WGS sequence"/>
</dbReference>
<evidence type="ECO:0000256" key="1">
    <source>
        <dbReference type="SAM" id="MobiDB-lite"/>
    </source>
</evidence>
<comment type="caution">
    <text evidence="2">The sequence shown here is derived from an EMBL/GenBank/DDBJ whole genome shotgun (WGS) entry which is preliminary data.</text>
</comment>
<evidence type="ECO:0000313" key="2">
    <source>
        <dbReference type="EMBL" id="MBE9033022.1"/>
    </source>
</evidence>
<reference evidence="2" key="1">
    <citation type="submission" date="2020-10" db="EMBL/GenBank/DDBJ databases">
        <authorList>
            <person name="Castelo-Branco R."/>
            <person name="Eusebio N."/>
            <person name="Adriana R."/>
            <person name="Vieira A."/>
            <person name="Brugerolle De Fraissinette N."/>
            <person name="Rezende De Castro R."/>
            <person name="Schneider M.P."/>
            <person name="Vasconcelos V."/>
            <person name="Leao P.N."/>
        </authorList>
    </citation>
    <scope>NUCLEOTIDE SEQUENCE</scope>
    <source>
        <strain evidence="2">LEGE 11480</strain>
    </source>
</reference>
<dbReference type="RefSeq" id="WP_264327836.1">
    <property type="nucleotide sequence ID" value="NZ_JADEXQ010000143.1"/>
</dbReference>
<accession>A0A928VV06</accession>
<gene>
    <name evidence="2" type="ORF">IQ266_25120</name>
</gene>